<evidence type="ECO:0000256" key="1">
    <source>
        <dbReference type="SAM" id="Phobius"/>
    </source>
</evidence>
<feature type="domain" description="Uncharacterized protein YyaB-like PH" evidence="2">
    <location>
        <begin position="55"/>
        <end position="128"/>
    </location>
</feature>
<evidence type="ECO:0000313" key="4">
    <source>
        <dbReference type="Proteomes" id="UP000220192"/>
    </source>
</evidence>
<name>A0A2A7D297_BACAN</name>
<proteinExistence type="predicted"/>
<dbReference type="Pfam" id="PF06713">
    <property type="entry name" value="bPH_4"/>
    <property type="match status" value="1"/>
</dbReference>
<reference evidence="3 4" key="1">
    <citation type="submission" date="2017-09" db="EMBL/GenBank/DDBJ databases">
        <title>Large-scale bioinformatics analysis of Bacillus genomes uncovers conserved roles of natural products in bacterial physiology.</title>
        <authorList>
            <consortium name="Agbiome Team Llc"/>
            <person name="Bleich R.M."/>
            <person name="Grubbs K.J."/>
            <person name="Santa Maria K.C."/>
            <person name="Allen S.E."/>
            <person name="Farag S."/>
            <person name="Shank E.A."/>
            <person name="Bowers A."/>
        </authorList>
    </citation>
    <scope>NUCLEOTIDE SEQUENCE [LARGE SCALE GENOMIC DNA]</scope>
    <source>
        <strain evidence="3 4">AFS095574</strain>
    </source>
</reference>
<protein>
    <recommendedName>
        <fullName evidence="2">Uncharacterized protein YyaB-like PH domain-containing protein</fullName>
    </recommendedName>
</protein>
<feature type="transmembrane region" description="Helical" evidence="1">
    <location>
        <begin position="34"/>
        <end position="52"/>
    </location>
</feature>
<gene>
    <name evidence="3" type="ORF">CON16_26630</name>
</gene>
<dbReference type="RefSeq" id="WP_097841944.1">
    <property type="nucleotide sequence ID" value="NZ_NVLX01000031.1"/>
</dbReference>
<dbReference type="EMBL" id="NVLX01000031">
    <property type="protein sequence ID" value="PDZ14143.1"/>
    <property type="molecule type" value="Genomic_DNA"/>
</dbReference>
<comment type="caution">
    <text evidence="3">The sequence shown here is derived from an EMBL/GenBank/DDBJ whole genome shotgun (WGS) entry which is preliminary data.</text>
</comment>
<dbReference type="AlphaFoldDB" id="A0A2A7D297"/>
<keyword evidence="1" id="KW-1133">Transmembrane helix</keyword>
<organism evidence="3 4">
    <name type="scientific">Bacillus anthracis</name>
    <name type="common">anthrax bacterium</name>
    <dbReference type="NCBI Taxonomy" id="1392"/>
    <lineage>
        <taxon>Bacteria</taxon>
        <taxon>Bacillati</taxon>
        <taxon>Bacillota</taxon>
        <taxon>Bacilli</taxon>
        <taxon>Bacillales</taxon>
        <taxon>Bacillaceae</taxon>
        <taxon>Bacillus</taxon>
        <taxon>Bacillus cereus group</taxon>
    </lineage>
</organism>
<accession>A0A2A7D297</accession>
<evidence type="ECO:0000259" key="2">
    <source>
        <dbReference type="Pfam" id="PF06713"/>
    </source>
</evidence>
<dbReference type="Proteomes" id="UP000220192">
    <property type="component" value="Unassembled WGS sequence"/>
</dbReference>
<sequence length="140" mass="16829">MKFKIKQNPIHMIIFLLTIFIFIAMLFTQGTQNIYLSCMILLNIINFFFIYFKSTYRIADKSLIIKYYFTNTEIPYKDIQQIRYHGKSQNSTYWSRQRLEIIYGLFNTLSVCIPKEEDKFINSLKDKCPNLKIIDKPLKQ</sequence>
<feature type="transmembrane region" description="Helical" evidence="1">
    <location>
        <begin position="12"/>
        <end position="28"/>
    </location>
</feature>
<keyword evidence="1" id="KW-0812">Transmembrane</keyword>
<evidence type="ECO:0000313" key="3">
    <source>
        <dbReference type="EMBL" id="PDZ14143.1"/>
    </source>
</evidence>
<keyword evidence="1" id="KW-0472">Membrane</keyword>
<dbReference type="InterPro" id="IPR009589">
    <property type="entry name" value="PH_YyaB-like"/>
</dbReference>
<dbReference type="GO" id="GO:0030153">
    <property type="term" value="P:bacteriocin immunity"/>
    <property type="evidence" value="ECO:0007669"/>
    <property type="project" value="InterPro"/>
</dbReference>